<dbReference type="Pfam" id="PF14059">
    <property type="entry name" value="DUF4251"/>
    <property type="match status" value="1"/>
</dbReference>
<dbReference type="RefSeq" id="WP_157523979.1">
    <property type="nucleotide sequence ID" value="NZ_CP066775.1"/>
</dbReference>
<dbReference type="Proteomes" id="UP000429232">
    <property type="component" value="Chromosome"/>
</dbReference>
<dbReference type="KEGG" id="mgik:GO620_007780"/>
<proteinExistence type="predicted"/>
<dbReference type="AlphaFoldDB" id="A0A6I4IN79"/>
<keyword evidence="2" id="KW-1185">Reference proteome</keyword>
<organism evidence="1 2">
    <name type="scientific">Mucilaginibacter ginkgonis</name>
    <dbReference type="NCBI Taxonomy" id="2682091"/>
    <lineage>
        <taxon>Bacteria</taxon>
        <taxon>Pseudomonadati</taxon>
        <taxon>Bacteroidota</taxon>
        <taxon>Sphingobacteriia</taxon>
        <taxon>Sphingobacteriales</taxon>
        <taxon>Sphingobacteriaceae</taxon>
        <taxon>Mucilaginibacter</taxon>
    </lineage>
</organism>
<accession>A0A6I4IN79</accession>
<dbReference type="Gene3D" id="2.40.128.410">
    <property type="match status" value="1"/>
</dbReference>
<evidence type="ECO:0000313" key="1">
    <source>
        <dbReference type="EMBL" id="QQL51333.1"/>
    </source>
</evidence>
<evidence type="ECO:0000313" key="2">
    <source>
        <dbReference type="Proteomes" id="UP000429232"/>
    </source>
</evidence>
<sequence>MKVLKYIVLVIACATALTVSAQSKADKKVAQQTAIKAMVDNQRFDFVAQYVTPQGGGRRYLTSTYDLKVRKDSVIAYLPYFGQAYFDVPYNPTDGGIKFTSTKFSYKVTPKKKGGWDVLIEPADSRYYQKLYFSISPNGNASLSMNITNRSFISFDGYVEAPEKRKD</sequence>
<dbReference type="InterPro" id="IPR025347">
    <property type="entry name" value="DUF4251"/>
</dbReference>
<gene>
    <name evidence="1" type="ORF">GO620_007780</name>
</gene>
<dbReference type="EMBL" id="CP066775">
    <property type="protein sequence ID" value="QQL51333.1"/>
    <property type="molecule type" value="Genomic_DNA"/>
</dbReference>
<reference evidence="1 2" key="1">
    <citation type="submission" date="2020-12" db="EMBL/GenBank/DDBJ databases">
        <title>HMF7856_wgs.fasta genome submission.</title>
        <authorList>
            <person name="Kang H."/>
            <person name="Kim H."/>
            <person name="Joh K."/>
        </authorList>
    </citation>
    <scope>NUCLEOTIDE SEQUENCE [LARGE SCALE GENOMIC DNA]</scope>
    <source>
        <strain evidence="1 2">HMF7856</strain>
    </source>
</reference>
<protein>
    <submittedName>
        <fullName evidence="1">DUF4251 domain-containing protein</fullName>
    </submittedName>
</protein>
<name>A0A6I4IN79_9SPHI</name>